<evidence type="ECO:0000313" key="2">
    <source>
        <dbReference type="EMBL" id="GAQ80492.1"/>
    </source>
</evidence>
<reference evidence="2 3" key="1">
    <citation type="journal article" date="2014" name="Nat. Commun.">
        <title>Klebsormidium flaccidum genome reveals primary factors for plant terrestrial adaptation.</title>
        <authorList>
            <person name="Hori K."/>
            <person name="Maruyama F."/>
            <person name="Fujisawa T."/>
            <person name="Togashi T."/>
            <person name="Yamamoto N."/>
            <person name="Seo M."/>
            <person name="Sato S."/>
            <person name="Yamada T."/>
            <person name="Mori H."/>
            <person name="Tajima N."/>
            <person name="Moriyama T."/>
            <person name="Ikeuchi M."/>
            <person name="Watanabe M."/>
            <person name="Wada H."/>
            <person name="Kobayashi K."/>
            <person name="Saito M."/>
            <person name="Masuda T."/>
            <person name="Sasaki-Sekimoto Y."/>
            <person name="Mashiguchi K."/>
            <person name="Awai K."/>
            <person name="Shimojima M."/>
            <person name="Masuda S."/>
            <person name="Iwai M."/>
            <person name="Nobusawa T."/>
            <person name="Narise T."/>
            <person name="Kondo S."/>
            <person name="Saito H."/>
            <person name="Sato R."/>
            <person name="Murakawa M."/>
            <person name="Ihara Y."/>
            <person name="Oshima-Yamada Y."/>
            <person name="Ohtaka K."/>
            <person name="Satoh M."/>
            <person name="Sonobe K."/>
            <person name="Ishii M."/>
            <person name="Ohtani R."/>
            <person name="Kanamori-Sato M."/>
            <person name="Honoki R."/>
            <person name="Miyazaki D."/>
            <person name="Mochizuki H."/>
            <person name="Umetsu J."/>
            <person name="Higashi K."/>
            <person name="Shibata D."/>
            <person name="Kamiya Y."/>
            <person name="Sato N."/>
            <person name="Nakamura Y."/>
            <person name="Tabata S."/>
            <person name="Ida S."/>
            <person name="Kurokawa K."/>
            <person name="Ohta H."/>
        </authorList>
    </citation>
    <scope>NUCLEOTIDE SEQUENCE [LARGE SCALE GENOMIC DNA]</scope>
    <source>
        <strain evidence="2 3">NIES-2285</strain>
    </source>
</reference>
<accession>A0A1Y1HRQ8</accession>
<evidence type="ECO:0000256" key="1">
    <source>
        <dbReference type="SAM" id="MobiDB-lite"/>
    </source>
</evidence>
<feature type="compositionally biased region" description="Basic and acidic residues" evidence="1">
    <location>
        <begin position="130"/>
        <end position="140"/>
    </location>
</feature>
<gene>
    <name evidence="2" type="ORF">KFL_000550225</name>
</gene>
<dbReference type="AlphaFoldDB" id="A0A1Y1HRQ8"/>
<protein>
    <submittedName>
        <fullName evidence="2">Uncharacterized protein</fullName>
    </submittedName>
</protein>
<organism evidence="2 3">
    <name type="scientific">Klebsormidium nitens</name>
    <name type="common">Green alga</name>
    <name type="synonym">Ulothrix nitens</name>
    <dbReference type="NCBI Taxonomy" id="105231"/>
    <lineage>
        <taxon>Eukaryota</taxon>
        <taxon>Viridiplantae</taxon>
        <taxon>Streptophyta</taxon>
        <taxon>Klebsormidiophyceae</taxon>
        <taxon>Klebsormidiales</taxon>
        <taxon>Klebsormidiaceae</taxon>
        <taxon>Klebsormidium</taxon>
    </lineage>
</organism>
<name>A0A1Y1HRQ8_KLENI</name>
<dbReference type="EMBL" id="DF237004">
    <property type="protein sequence ID" value="GAQ80492.1"/>
    <property type="molecule type" value="Genomic_DNA"/>
</dbReference>
<sequence>MSASAYSLALPLSGTSVAFGATVRSCKEESPRMTTRHIGVRHDGGSTANAVPGGNDGNMYKSRQERAAERIERRLREDQLAAKPIGFNEDGRPIYRRQHVGYLTRNSISGGQRPGQRVLELGTSVCGVHERGGRRGEYERRRKPPMQQPII</sequence>
<feature type="region of interest" description="Disordered" evidence="1">
    <location>
        <begin position="130"/>
        <end position="151"/>
    </location>
</feature>
<dbReference type="Proteomes" id="UP000054558">
    <property type="component" value="Unassembled WGS sequence"/>
</dbReference>
<keyword evidence="3" id="KW-1185">Reference proteome</keyword>
<evidence type="ECO:0000313" key="3">
    <source>
        <dbReference type="Proteomes" id="UP000054558"/>
    </source>
</evidence>
<proteinExistence type="predicted"/>
<feature type="region of interest" description="Disordered" evidence="1">
    <location>
        <begin position="40"/>
        <end position="65"/>
    </location>
</feature>